<keyword evidence="9" id="KW-1185">Reference proteome</keyword>
<dbReference type="Proteomes" id="UP000219621">
    <property type="component" value="Unassembled WGS sequence"/>
</dbReference>
<keyword evidence="5" id="KW-0472">Membrane</keyword>
<evidence type="ECO:0000259" key="7">
    <source>
        <dbReference type="PROSITE" id="PS50885"/>
    </source>
</evidence>
<accession>A0A286GL62</accession>
<gene>
    <name evidence="8" type="ORF">SAMN05421508_105232</name>
</gene>
<dbReference type="PROSITE" id="PS50885">
    <property type="entry name" value="HAMP"/>
    <property type="match status" value="1"/>
</dbReference>
<keyword evidence="5" id="KW-1133">Transmembrane helix</keyword>
<dbReference type="PANTHER" id="PTHR32089">
    <property type="entry name" value="METHYL-ACCEPTING CHEMOTAXIS PROTEIN MCPB"/>
    <property type="match status" value="1"/>
</dbReference>
<proteinExistence type="inferred from homology"/>
<dbReference type="PROSITE" id="PS50111">
    <property type="entry name" value="CHEMOTAXIS_TRANSDUC_2"/>
    <property type="match status" value="1"/>
</dbReference>
<evidence type="ECO:0000256" key="5">
    <source>
        <dbReference type="SAM" id="Phobius"/>
    </source>
</evidence>
<keyword evidence="1 3" id="KW-0807">Transducer</keyword>
<evidence type="ECO:0000256" key="2">
    <source>
        <dbReference type="ARBA" id="ARBA00029447"/>
    </source>
</evidence>
<dbReference type="InterPro" id="IPR003660">
    <property type="entry name" value="HAMP_dom"/>
</dbReference>
<feature type="transmembrane region" description="Helical" evidence="5">
    <location>
        <begin position="191"/>
        <end position="216"/>
    </location>
</feature>
<dbReference type="Gene3D" id="1.10.287.950">
    <property type="entry name" value="Methyl-accepting chemotaxis protein"/>
    <property type="match status" value="1"/>
</dbReference>
<name>A0A286GL62_9PROT</name>
<keyword evidence="4" id="KW-0175">Coiled coil</keyword>
<dbReference type="RefSeq" id="WP_097279606.1">
    <property type="nucleotide sequence ID" value="NZ_OCNJ01000005.1"/>
</dbReference>
<keyword evidence="5" id="KW-0812">Transmembrane</keyword>
<evidence type="ECO:0000256" key="4">
    <source>
        <dbReference type="SAM" id="Coils"/>
    </source>
</evidence>
<evidence type="ECO:0000259" key="6">
    <source>
        <dbReference type="PROSITE" id="PS50111"/>
    </source>
</evidence>
<dbReference type="OrthoDB" id="8432247at2"/>
<dbReference type="GO" id="GO:0016020">
    <property type="term" value="C:membrane"/>
    <property type="evidence" value="ECO:0007669"/>
    <property type="project" value="InterPro"/>
</dbReference>
<feature type="coiled-coil region" evidence="4">
    <location>
        <begin position="254"/>
        <end position="286"/>
    </location>
</feature>
<sequence>MADWSISKKILLVIGLMAAIITGVAVAGLWGVETIRGAGERMSAGADAMRDAANMHRNVIEISQGEYRYAATPESLERALSSIGEARDGFERRLARLKETAGSEHRDALARIEADYQAYVASVAASTAAARQLQGNADLSEDHRALVDLVRQSRALSEGLETDIRAFSQLFSERVDTLTTAQAETAAATRWLVIAIAALGVALGLFAGIAVSRYGIVLPLKRSVDSLQRLAHDDLDAEIYGTGRGDEIGTIAGAMAVFKENAQERRRLAELEAREQAEKVARAERVEALISHFDQEAAALLSNLAEAATEMEATARSMAETADLTNRQSTTVAAAADQAGANVQNVSAATEELAASIQEIGRQVHQSNTVSEDAAEAARRTLDIVGGLATAAAEIGTVVGLITDIASQTNLLALNATIEAARAGDAGKGFAVVANEVKSLAAQTARATEDITGMIQRIQGETDEAVAAMDRLSRQIGTVAEASATIASAVEEQSAATQEIARNVQEAASGTDQVTQNIAGVSDAASVTGRSAGEVLDVSRRLAERSERMKATVEGFLADIRAA</sequence>
<protein>
    <submittedName>
        <fullName evidence="8">Methyl-accepting chemotaxis protein</fullName>
    </submittedName>
</protein>
<reference evidence="8 9" key="1">
    <citation type="submission" date="2017-09" db="EMBL/GenBank/DDBJ databases">
        <authorList>
            <person name="Ehlers B."/>
            <person name="Leendertz F.H."/>
        </authorList>
    </citation>
    <scope>NUCLEOTIDE SEQUENCE [LARGE SCALE GENOMIC DNA]</scope>
    <source>
        <strain evidence="8 9">USBA 140</strain>
    </source>
</reference>
<dbReference type="InterPro" id="IPR004089">
    <property type="entry name" value="MCPsignal_dom"/>
</dbReference>
<dbReference type="GO" id="GO:0007165">
    <property type="term" value="P:signal transduction"/>
    <property type="evidence" value="ECO:0007669"/>
    <property type="project" value="UniProtKB-KW"/>
</dbReference>
<organism evidence="8 9">
    <name type="scientific">Caenispirillum bisanense</name>
    <dbReference type="NCBI Taxonomy" id="414052"/>
    <lineage>
        <taxon>Bacteria</taxon>
        <taxon>Pseudomonadati</taxon>
        <taxon>Pseudomonadota</taxon>
        <taxon>Alphaproteobacteria</taxon>
        <taxon>Rhodospirillales</taxon>
        <taxon>Novispirillaceae</taxon>
        <taxon>Caenispirillum</taxon>
    </lineage>
</organism>
<evidence type="ECO:0000313" key="9">
    <source>
        <dbReference type="Proteomes" id="UP000219621"/>
    </source>
</evidence>
<dbReference type="AlphaFoldDB" id="A0A286GL62"/>
<feature type="domain" description="Methyl-accepting transducer" evidence="6">
    <location>
        <begin position="307"/>
        <end position="533"/>
    </location>
</feature>
<dbReference type="Pfam" id="PF00015">
    <property type="entry name" value="MCPsignal"/>
    <property type="match status" value="1"/>
</dbReference>
<dbReference type="Gene3D" id="6.10.340.10">
    <property type="match status" value="1"/>
</dbReference>
<dbReference type="SUPFAM" id="SSF58104">
    <property type="entry name" value="Methyl-accepting chemotaxis protein (MCP) signaling domain"/>
    <property type="match status" value="1"/>
</dbReference>
<comment type="similarity">
    <text evidence="2">Belongs to the methyl-accepting chemotaxis (MCP) protein family.</text>
</comment>
<evidence type="ECO:0000313" key="8">
    <source>
        <dbReference type="EMBL" id="SOD96250.1"/>
    </source>
</evidence>
<dbReference type="EMBL" id="OCNJ01000005">
    <property type="protein sequence ID" value="SOD96250.1"/>
    <property type="molecule type" value="Genomic_DNA"/>
</dbReference>
<evidence type="ECO:0000256" key="3">
    <source>
        <dbReference type="PROSITE-ProRule" id="PRU00284"/>
    </source>
</evidence>
<feature type="transmembrane region" description="Helical" evidence="5">
    <location>
        <begin position="12"/>
        <end position="32"/>
    </location>
</feature>
<feature type="domain" description="HAMP" evidence="7">
    <location>
        <begin position="214"/>
        <end position="267"/>
    </location>
</feature>
<evidence type="ECO:0000256" key="1">
    <source>
        <dbReference type="ARBA" id="ARBA00023224"/>
    </source>
</evidence>
<dbReference type="SMART" id="SM00304">
    <property type="entry name" value="HAMP"/>
    <property type="match status" value="1"/>
</dbReference>
<dbReference type="SMART" id="SM00283">
    <property type="entry name" value="MA"/>
    <property type="match status" value="1"/>
</dbReference>
<dbReference type="PANTHER" id="PTHR32089:SF112">
    <property type="entry name" value="LYSOZYME-LIKE PROTEIN-RELATED"/>
    <property type="match status" value="1"/>
</dbReference>